<dbReference type="SUPFAM" id="SSF53756">
    <property type="entry name" value="UDP-Glycosyltransferase/glycogen phosphorylase"/>
    <property type="match status" value="1"/>
</dbReference>
<gene>
    <name evidence="1" type="primary">ugtP_17</name>
    <name evidence="1" type="ORF">SDC9_97820</name>
</gene>
<reference evidence="1" key="1">
    <citation type="submission" date="2019-08" db="EMBL/GenBank/DDBJ databases">
        <authorList>
            <person name="Kucharzyk K."/>
            <person name="Murdoch R.W."/>
            <person name="Higgins S."/>
            <person name="Loffler F."/>
        </authorList>
    </citation>
    <scope>NUCLEOTIDE SEQUENCE</scope>
</reference>
<accession>A0A645AN94</accession>
<keyword evidence="1" id="KW-0808">Transferase</keyword>
<dbReference type="Gene3D" id="3.40.50.2000">
    <property type="entry name" value="Glycogen Phosphorylase B"/>
    <property type="match status" value="1"/>
</dbReference>
<protein>
    <submittedName>
        <fullName evidence="1">Processive diacylglycerol beta-glucosyltransferase</fullName>
        <ecNumber evidence="1">2.4.1.315</ecNumber>
    </submittedName>
</protein>
<organism evidence="1">
    <name type="scientific">bioreactor metagenome</name>
    <dbReference type="NCBI Taxonomy" id="1076179"/>
    <lineage>
        <taxon>unclassified sequences</taxon>
        <taxon>metagenomes</taxon>
        <taxon>ecological metagenomes</taxon>
    </lineage>
</organism>
<dbReference type="EMBL" id="VSSQ01013250">
    <property type="protein sequence ID" value="MPM51074.1"/>
    <property type="molecule type" value="Genomic_DNA"/>
</dbReference>
<evidence type="ECO:0000313" key="1">
    <source>
        <dbReference type="EMBL" id="MPM51074.1"/>
    </source>
</evidence>
<dbReference type="EC" id="2.4.1.315" evidence="1"/>
<comment type="caution">
    <text evidence="1">The sequence shown here is derived from an EMBL/GenBank/DDBJ whole genome shotgun (WGS) entry which is preliminary data.</text>
</comment>
<dbReference type="GO" id="GO:0016757">
    <property type="term" value="F:glycosyltransferase activity"/>
    <property type="evidence" value="ECO:0007669"/>
    <property type="project" value="UniProtKB-KW"/>
</dbReference>
<name>A0A645AN94_9ZZZZ</name>
<dbReference type="PANTHER" id="PTHR43025:SF3">
    <property type="entry name" value="MONOGALACTOSYLDIACYLGLYCEROL SYNTHASE 1, CHLOROPLASTIC"/>
    <property type="match status" value="1"/>
</dbReference>
<sequence>MHIALFYVDAGKGHLTPAQALSDAFIRLGHTTVVEDLFAACNAPIINWMSKNNWRFLLHFPRYEAFINPKADTRFNASIIRFFSKYSHGPKDFGQWFDTQKPDCIVVPHFLAGALVQPMVKHLGLQVPVFEYAADVVFTPNLGINNELDKLYICTEIGKELAIKQGQREETISLCPFPLKTEMMFSKPMEKREARTLLGLEEKFTVLLNLGGEGIGTTDFLEEVVKRGLDWQIITVGNLSPSTKLQYKLFKEKNPDFRLHTPGFVKNIHQYICACDVQAGKAGANSLMESLSLKRPFLISNLLYAAWPTTIFFERRKVGWVENSVPKQVDILQQYSQSPEAQQAMEEAFRLLPLTFDSDQFASMIIDDAKQVLRTKYKRTEIA</sequence>
<keyword evidence="1" id="KW-0328">Glycosyltransferase</keyword>
<dbReference type="InterPro" id="IPR050519">
    <property type="entry name" value="Glycosyltransf_28_UgtP"/>
</dbReference>
<proteinExistence type="predicted"/>
<dbReference type="PANTHER" id="PTHR43025">
    <property type="entry name" value="MONOGALACTOSYLDIACYLGLYCEROL SYNTHASE"/>
    <property type="match status" value="1"/>
</dbReference>
<dbReference type="AlphaFoldDB" id="A0A645AN94"/>